<organism evidence="1 2">
    <name type="scientific">Flavobacterium faecale</name>
    <dbReference type="NCBI Taxonomy" id="1355330"/>
    <lineage>
        <taxon>Bacteria</taxon>
        <taxon>Pseudomonadati</taxon>
        <taxon>Bacteroidota</taxon>
        <taxon>Flavobacteriia</taxon>
        <taxon>Flavobacteriales</taxon>
        <taxon>Flavobacteriaceae</taxon>
        <taxon>Flavobacterium</taxon>
    </lineage>
</organism>
<dbReference type="KEGG" id="ffa:FFWV33_05210"/>
<sequence length="207" mass="23188">MRIQKISILLAIMPFVFSSCASGYKKIVPETLAYNSQSTANDITLEYKYGLLDKKYFRKEKKSGLKLVALKITNKSNQDFVFDNNIRLSYDNGTICNITDNEYVFKLMKQSPASHLLYLLLSPMQLYTTKSNGYGQQVNNNSFPIGLIIGPGLTLGNLITASTANGKFKRELENYNIIGKTIKKGETIYGLVGIKSNNFDALQLKVN</sequence>
<dbReference type="EMBL" id="CP020918">
    <property type="protein sequence ID" value="AWG23567.1"/>
    <property type="molecule type" value="Genomic_DNA"/>
</dbReference>
<proteinExistence type="predicted"/>
<name>A0A2S1LIM2_9FLAO</name>
<evidence type="ECO:0000313" key="2">
    <source>
        <dbReference type="Proteomes" id="UP000244527"/>
    </source>
</evidence>
<evidence type="ECO:0000313" key="1">
    <source>
        <dbReference type="EMBL" id="AWG23567.1"/>
    </source>
</evidence>
<dbReference type="AlphaFoldDB" id="A0A2S1LIM2"/>
<protein>
    <recommendedName>
        <fullName evidence="3">Lipoprotein</fullName>
    </recommendedName>
</protein>
<dbReference type="Proteomes" id="UP000244527">
    <property type="component" value="Chromosome"/>
</dbReference>
<reference evidence="1 2" key="1">
    <citation type="submission" date="2017-04" db="EMBL/GenBank/DDBJ databases">
        <title>Compelte genome sequence of WV33.</title>
        <authorList>
            <person name="Lee P.C."/>
        </authorList>
    </citation>
    <scope>NUCLEOTIDE SEQUENCE [LARGE SCALE GENOMIC DNA]</scope>
    <source>
        <strain evidence="1 2">WV33</strain>
    </source>
</reference>
<evidence type="ECO:0008006" key="3">
    <source>
        <dbReference type="Google" id="ProtNLM"/>
    </source>
</evidence>
<dbReference type="OrthoDB" id="798271at2"/>
<keyword evidence="2" id="KW-1185">Reference proteome</keyword>
<dbReference type="PROSITE" id="PS51257">
    <property type="entry name" value="PROKAR_LIPOPROTEIN"/>
    <property type="match status" value="1"/>
</dbReference>
<accession>A0A2S1LIM2</accession>
<gene>
    <name evidence="1" type="ORF">FFWV33_05210</name>
</gene>